<dbReference type="InterPro" id="IPR007379">
    <property type="entry name" value="Tim44-like_dom"/>
</dbReference>
<comment type="caution">
    <text evidence="9">The sequence shown here is derived from an EMBL/GenBank/DDBJ whole genome shotgun (WGS) entry which is preliminary data.</text>
</comment>
<evidence type="ECO:0000259" key="8">
    <source>
        <dbReference type="SMART" id="SM00978"/>
    </source>
</evidence>
<feature type="domain" description="Tim44-like" evidence="8">
    <location>
        <begin position="340"/>
        <end position="494"/>
    </location>
</feature>
<dbReference type="Gene3D" id="3.10.450.240">
    <property type="match status" value="1"/>
</dbReference>
<dbReference type="GO" id="GO:0030150">
    <property type="term" value="P:protein import into mitochondrial matrix"/>
    <property type="evidence" value="ECO:0007669"/>
    <property type="project" value="TreeGrafter"/>
</dbReference>
<feature type="region of interest" description="Disordered" evidence="7">
    <location>
        <begin position="235"/>
        <end position="262"/>
    </location>
</feature>
<name>A0AAW1QJC7_9CHLO</name>
<feature type="region of interest" description="Disordered" evidence="7">
    <location>
        <begin position="1"/>
        <end position="20"/>
    </location>
</feature>
<feature type="compositionally biased region" description="Low complexity" evidence="7">
    <location>
        <begin position="67"/>
        <end position="110"/>
    </location>
</feature>
<evidence type="ECO:0000256" key="7">
    <source>
        <dbReference type="SAM" id="MobiDB-lite"/>
    </source>
</evidence>
<dbReference type="SMART" id="SM00978">
    <property type="entry name" value="Tim44"/>
    <property type="match status" value="1"/>
</dbReference>
<accession>A0AAW1QJC7</accession>
<dbReference type="InterPro" id="IPR032710">
    <property type="entry name" value="NTF2-like_dom_sf"/>
</dbReference>
<dbReference type="Proteomes" id="UP001438707">
    <property type="component" value="Unassembled WGS sequence"/>
</dbReference>
<evidence type="ECO:0000256" key="5">
    <source>
        <dbReference type="ARBA" id="ARBA00023128"/>
    </source>
</evidence>
<dbReference type="EMBL" id="JALJOS010000037">
    <property type="protein sequence ID" value="KAK9821536.1"/>
    <property type="molecule type" value="Genomic_DNA"/>
</dbReference>
<feature type="region of interest" description="Disordered" evidence="7">
    <location>
        <begin position="34"/>
        <end position="215"/>
    </location>
</feature>
<keyword evidence="4" id="KW-0809">Transit peptide</keyword>
<keyword evidence="6" id="KW-0472">Membrane</keyword>
<keyword evidence="3" id="KW-0999">Mitochondrion inner membrane</keyword>
<dbReference type="PANTHER" id="PTHR10721:SF1">
    <property type="entry name" value="MITOCHONDRIAL IMPORT INNER MEMBRANE TRANSLOCASE SUBUNIT TIM44"/>
    <property type="match status" value="1"/>
</dbReference>
<evidence type="ECO:0000256" key="1">
    <source>
        <dbReference type="ARBA" id="ARBA00004273"/>
    </source>
</evidence>
<sequence>MQRLAQVARRAQAHANQQVRYESAFSQFKKAVQKELDSNPEMKKNLDGLKEKADAAGEAARERSKEASGAYSKAAESASSAAASWWAKASETTSALRDQATKTTSAASQAVRESYDDLKASAANQAKPDAKQGASGPSSQASAADAHSAEQSQQQQQAGTSGRDEPPSGQDFAASSADASSSGEQTGSSNQSSQQEERQSSSAGSSTSGTASPSVMSRISNLASYVRQEVSEAILPKSQQESLTRARPDSLRQATTGDAPSAVAVVQQPVSAWRQYVSDMQDRLGSHPFFRSLSGLRQNKVFDKANDVAEDVRQRWETSDSPLVLRLQNMSDSMFTETEMAQALKEIRMRQPGFDMVLFLRSLKTDVPTIIKAYLLGDLPALKQHCSKQLMERFSGIIAAQQKEGIVSDATMLDWSDVELVDLKMLEGDPAIIVQFTCQQINCSRDKFGNVVEGAPDSVQRVFYLWALQQEEAGFVGSDGKHYPPRWQLAEMMVRGMHNLL</sequence>
<protein>
    <recommendedName>
        <fullName evidence="8">Tim44-like domain-containing protein</fullName>
    </recommendedName>
</protein>
<dbReference type="GO" id="GO:0051087">
    <property type="term" value="F:protein-folding chaperone binding"/>
    <property type="evidence" value="ECO:0007669"/>
    <property type="project" value="TreeGrafter"/>
</dbReference>
<gene>
    <name evidence="9" type="ORF">WJX74_008981</name>
</gene>
<feature type="compositionally biased region" description="Basic and acidic residues" evidence="7">
    <location>
        <begin position="34"/>
        <end position="66"/>
    </location>
</feature>
<keyword evidence="10" id="KW-1185">Reference proteome</keyword>
<feature type="compositionally biased region" description="Low complexity" evidence="7">
    <location>
        <begin position="131"/>
        <end position="158"/>
    </location>
</feature>
<dbReference type="AlphaFoldDB" id="A0AAW1QJC7"/>
<evidence type="ECO:0000256" key="6">
    <source>
        <dbReference type="ARBA" id="ARBA00023136"/>
    </source>
</evidence>
<comment type="subcellular location">
    <subcellularLocation>
        <location evidence="1">Mitochondrion inner membrane</location>
    </subcellularLocation>
</comment>
<feature type="compositionally biased region" description="Low complexity" evidence="7">
    <location>
        <begin position="173"/>
        <end position="214"/>
    </location>
</feature>
<comment type="similarity">
    <text evidence="2">Belongs to the Tim44 family.</text>
</comment>
<keyword evidence="5" id="KW-0496">Mitochondrion</keyword>
<evidence type="ECO:0000256" key="4">
    <source>
        <dbReference type="ARBA" id="ARBA00022946"/>
    </source>
</evidence>
<dbReference type="NCBIfam" id="NF033779">
    <property type="entry name" value="Tim44_TimA_adap"/>
    <property type="match status" value="1"/>
</dbReference>
<dbReference type="SUPFAM" id="SSF54427">
    <property type="entry name" value="NTF2-like"/>
    <property type="match status" value="1"/>
</dbReference>
<evidence type="ECO:0000256" key="3">
    <source>
        <dbReference type="ARBA" id="ARBA00022792"/>
    </source>
</evidence>
<evidence type="ECO:0000313" key="9">
    <source>
        <dbReference type="EMBL" id="KAK9821536.1"/>
    </source>
</evidence>
<organism evidence="9 10">
    <name type="scientific">Apatococcus lobatus</name>
    <dbReference type="NCBI Taxonomy" id="904363"/>
    <lineage>
        <taxon>Eukaryota</taxon>
        <taxon>Viridiplantae</taxon>
        <taxon>Chlorophyta</taxon>
        <taxon>core chlorophytes</taxon>
        <taxon>Trebouxiophyceae</taxon>
        <taxon>Chlorellales</taxon>
        <taxon>Chlorellaceae</taxon>
        <taxon>Apatococcus</taxon>
    </lineage>
</organism>
<evidence type="ECO:0000313" key="10">
    <source>
        <dbReference type="Proteomes" id="UP001438707"/>
    </source>
</evidence>
<dbReference type="Pfam" id="PF04280">
    <property type="entry name" value="Tim44"/>
    <property type="match status" value="1"/>
</dbReference>
<dbReference type="InterPro" id="IPR039544">
    <property type="entry name" value="Tim44-like"/>
</dbReference>
<proteinExistence type="inferred from homology"/>
<evidence type="ECO:0000256" key="2">
    <source>
        <dbReference type="ARBA" id="ARBA00009597"/>
    </source>
</evidence>
<dbReference type="PANTHER" id="PTHR10721">
    <property type="entry name" value="MITOCHONDRIAL IMPORT INNER MEMBRANE TRANSLOCASE SUBUNIT TIM44"/>
    <property type="match status" value="1"/>
</dbReference>
<reference evidence="9 10" key="1">
    <citation type="journal article" date="2024" name="Nat. Commun.">
        <title>Phylogenomics reveals the evolutionary origins of lichenization in chlorophyte algae.</title>
        <authorList>
            <person name="Puginier C."/>
            <person name="Libourel C."/>
            <person name="Otte J."/>
            <person name="Skaloud P."/>
            <person name="Haon M."/>
            <person name="Grisel S."/>
            <person name="Petersen M."/>
            <person name="Berrin J.G."/>
            <person name="Delaux P.M."/>
            <person name="Dal Grande F."/>
            <person name="Keller J."/>
        </authorList>
    </citation>
    <scope>NUCLEOTIDE SEQUENCE [LARGE SCALE GENOMIC DNA]</scope>
    <source>
        <strain evidence="9 10">SAG 2145</strain>
    </source>
</reference>
<dbReference type="GO" id="GO:0005743">
    <property type="term" value="C:mitochondrial inner membrane"/>
    <property type="evidence" value="ECO:0007669"/>
    <property type="project" value="UniProtKB-SubCell"/>
</dbReference>